<evidence type="ECO:0000259" key="1">
    <source>
        <dbReference type="Pfam" id="PF01370"/>
    </source>
</evidence>
<name>A0A8J7IXJ0_9CYAN</name>
<dbReference type="PANTHER" id="PTHR48079">
    <property type="entry name" value="PROTEIN YEEZ"/>
    <property type="match status" value="1"/>
</dbReference>
<proteinExistence type="predicted"/>
<organism evidence="2 3">
    <name type="scientific">Lusitaniella coriacea LEGE 07157</name>
    <dbReference type="NCBI Taxonomy" id="945747"/>
    <lineage>
        <taxon>Bacteria</taxon>
        <taxon>Bacillati</taxon>
        <taxon>Cyanobacteriota</taxon>
        <taxon>Cyanophyceae</taxon>
        <taxon>Spirulinales</taxon>
        <taxon>Lusitaniellaceae</taxon>
        <taxon>Lusitaniella</taxon>
    </lineage>
</organism>
<dbReference type="Pfam" id="PF01370">
    <property type="entry name" value="Epimerase"/>
    <property type="match status" value="1"/>
</dbReference>
<dbReference type="GO" id="GO:0004029">
    <property type="term" value="F:aldehyde dehydrogenase (NAD+) activity"/>
    <property type="evidence" value="ECO:0007669"/>
    <property type="project" value="TreeGrafter"/>
</dbReference>
<feature type="domain" description="NAD-dependent epimerase/dehydratase" evidence="1">
    <location>
        <begin position="8"/>
        <end position="218"/>
    </location>
</feature>
<evidence type="ECO:0000313" key="3">
    <source>
        <dbReference type="Proteomes" id="UP000654482"/>
    </source>
</evidence>
<evidence type="ECO:0000313" key="2">
    <source>
        <dbReference type="EMBL" id="MBE9118787.1"/>
    </source>
</evidence>
<dbReference type="InterPro" id="IPR051783">
    <property type="entry name" value="NAD(P)-dependent_oxidoreduct"/>
</dbReference>
<dbReference type="CDD" id="cd05266">
    <property type="entry name" value="SDR_a4"/>
    <property type="match status" value="1"/>
</dbReference>
<gene>
    <name evidence="2" type="ORF">IQ249_23135</name>
</gene>
<protein>
    <submittedName>
        <fullName evidence="2">SDR family oxidoreductase</fullName>
    </submittedName>
</protein>
<dbReference type="Gene3D" id="3.40.50.720">
    <property type="entry name" value="NAD(P)-binding Rossmann-like Domain"/>
    <property type="match status" value="1"/>
</dbReference>
<comment type="caution">
    <text evidence="2">The sequence shown here is derived from an EMBL/GenBank/DDBJ whole genome shotgun (WGS) entry which is preliminary data.</text>
</comment>
<dbReference type="GO" id="GO:0005737">
    <property type="term" value="C:cytoplasm"/>
    <property type="evidence" value="ECO:0007669"/>
    <property type="project" value="TreeGrafter"/>
</dbReference>
<dbReference type="EMBL" id="JADEWZ010000061">
    <property type="protein sequence ID" value="MBE9118787.1"/>
    <property type="molecule type" value="Genomic_DNA"/>
</dbReference>
<dbReference type="AlphaFoldDB" id="A0A8J7IXJ0"/>
<dbReference type="Proteomes" id="UP000654482">
    <property type="component" value="Unassembled WGS sequence"/>
</dbReference>
<dbReference type="InterPro" id="IPR001509">
    <property type="entry name" value="Epimerase_deHydtase"/>
</dbReference>
<keyword evidence="3" id="KW-1185">Reference proteome</keyword>
<dbReference type="RefSeq" id="WP_194031882.1">
    <property type="nucleotide sequence ID" value="NZ_JADEWZ010000061.1"/>
</dbReference>
<dbReference type="SUPFAM" id="SSF51735">
    <property type="entry name" value="NAD(P)-binding Rossmann-fold domains"/>
    <property type="match status" value="1"/>
</dbReference>
<accession>A0A8J7IXJ0</accession>
<dbReference type="PANTHER" id="PTHR48079:SF6">
    <property type="entry name" value="NAD(P)-BINDING DOMAIN-CONTAINING PROTEIN-RELATED"/>
    <property type="match status" value="1"/>
</dbReference>
<dbReference type="InterPro" id="IPR036291">
    <property type="entry name" value="NAD(P)-bd_dom_sf"/>
</dbReference>
<sequence>MTTTNIAILGCGYVGTALARYWQKQADLTITATTTTPEKIANLEAITDRALLLKGNNAEGLKTLLQGQEIVVVSVGTRGKASYEETYLKTAQTLVSLLPQFPSLKQIIYTGSYAIYGDRKGQWVDETSPPSPANPNGEILVQTEQTLLNLATNHCKVCTLRLGGIYGEGRELAKIYAPAAGTTRPGTGEEASNWIHLDDIVGAIEFVRQHQLQEIYNLVDDSHLTTGELLKKVLHKSNLAPVTWDSSQPSRRPYNAKVSNKKIKTAGYQFIRPKIVF</sequence>
<reference evidence="2" key="1">
    <citation type="submission" date="2020-10" db="EMBL/GenBank/DDBJ databases">
        <authorList>
            <person name="Castelo-Branco R."/>
            <person name="Eusebio N."/>
            <person name="Adriana R."/>
            <person name="Vieira A."/>
            <person name="Brugerolle De Fraissinette N."/>
            <person name="Rezende De Castro R."/>
            <person name="Schneider M.P."/>
            <person name="Vasconcelos V."/>
            <person name="Leao P.N."/>
        </authorList>
    </citation>
    <scope>NUCLEOTIDE SEQUENCE</scope>
    <source>
        <strain evidence="2">LEGE 07157</strain>
    </source>
</reference>